<dbReference type="PANTHER" id="PTHR24373:SF275">
    <property type="entry name" value="TIR DOMAIN-CONTAINING PROTEIN"/>
    <property type="match status" value="1"/>
</dbReference>
<dbReference type="InterPro" id="IPR050328">
    <property type="entry name" value="Dev_Immune_Receptor"/>
</dbReference>
<evidence type="ECO:0000313" key="3">
    <source>
        <dbReference type="Proteomes" id="UP001497497"/>
    </source>
</evidence>
<dbReference type="PANTHER" id="PTHR24373">
    <property type="entry name" value="SLIT RELATED LEUCINE-RICH REPEAT NEURONAL PROTEIN"/>
    <property type="match status" value="1"/>
</dbReference>
<feature type="non-terminal residue" evidence="2">
    <location>
        <position position="162"/>
    </location>
</feature>
<organism evidence="2 3">
    <name type="scientific">Lymnaea stagnalis</name>
    <name type="common">Great pond snail</name>
    <name type="synonym">Helix stagnalis</name>
    <dbReference type="NCBI Taxonomy" id="6523"/>
    <lineage>
        <taxon>Eukaryota</taxon>
        <taxon>Metazoa</taxon>
        <taxon>Spiralia</taxon>
        <taxon>Lophotrochozoa</taxon>
        <taxon>Mollusca</taxon>
        <taxon>Gastropoda</taxon>
        <taxon>Heterobranchia</taxon>
        <taxon>Euthyneura</taxon>
        <taxon>Panpulmonata</taxon>
        <taxon>Hygrophila</taxon>
        <taxon>Lymnaeoidea</taxon>
        <taxon>Lymnaeidae</taxon>
        <taxon>Lymnaea</taxon>
    </lineage>
</organism>
<dbReference type="EMBL" id="CAXITT010000490">
    <property type="protein sequence ID" value="CAL1542530.1"/>
    <property type="molecule type" value="Genomic_DNA"/>
</dbReference>
<name>A0AAV2ID04_LYMST</name>
<keyword evidence="1" id="KW-0732">Signal</keyword>
<comment type="caution">
    <text evidence="2">The sequence shown here is derived from an EMBL/GenBank/DDBJ whole genome shotgun (WGS) entry which is preliminary data.</text>
</comment>
<keyword evidence="3" id="KW-1185">Reference proteome</keyword>
<evidence type="ECO:0000256" key="1">
    <source>
        <dbReference type="ARBA" id="ARBA00022729"/>
    </source>
</evidence>
<gene>
    <name evidence="2" type="ORF">GSLYS_00016081001</name>
</gene>
<protein>
    <submittedName>
        <fullName evidence="2">Uncharacterized protein</fullName>
    </submittedName>
</protein>
<dbReference type="Pfam" id="PF13855">
    <property type="entry name" value="LRR_8"/>
    <property type="match status" value="1"/>
</dbReference>
<feature type="non-terminal residue" evidence="2">
    <location>
        <position position="1"/>
    </location>
</feature>
<reference evidence="2 3" key="1">
    <citation type="submission" date="2024-04" db="EMBL/GenBank/DDBJ databases">
        <authorList>
            <consortium name="Genoscope - CEA"/>
            <person name="William W."/>
        </authorList>
    </citation>
    <scope>NUCLEOTIDE SEQUENCE [LARGE SCALE GENOMIC DNA]</scope>
</reference>
<dbReference type="SUPFAM" id="SSF52058">
    <property type="entry name" value="L domain-like"/>
    <property type="match status" value="1"/>
</dbReference>
<accession>A0AAV2ID04</accession>
<dbReference type="Proteomes" id="UP001497497">
    <property type="component" value="Unassembled WGS sequence"/>
</dbReference>
<proteinExistence type="predicted"/>
<dbReference type="InterPro" id="IPR001611">
    <property type="entry name" value="Leu-rich_rpt"/>
</dbReference>
<dbReference type="Gene3D" id="3.80.10.10">
    <property type="entry name" value="Ribonuclease Inhibitor"/>
    <property type="match status" value="1"/>
</dbReference>
<dbReference type="InterPro" id="IPR032675">
    <property type="entry name" value="LRR_dom_sf"/>
</dbReference>
<dbReference type="AlphaFoldDB" id="A0AAV2ID04"/>
<sequence>SIRKSHINAIQQTAFRGLMNLKYLDLEGNTLSLEHRKFKVTTFMYTPNLTHLYIAFNTVVMFSDWEARPNSETRAPLEQPRYQDYIDIFQFLPNLTSLSIDTFRDMYLGYEFTNFTQLKRLKLYCAPVREVYNNSFIGLAGLPLKDLELTYFSVLVPPTIHP</sequence>
<evidence type="ECO:0000313" key="2">
    <source>
        <dbReference type="EMBL" id="CAL1542530.1"/>
    </source>
</evidence>